<dbReference type="RefSeq" id="WP_130502296.1">
    <property type="nucleotide sequence ID" value="NZ_SHLI01000001.1"/>
</dbReference>
<dbReference type="PRINTS" id="PR00813">
    <property type="entry name" value="BCTERIALGSPG"/>
</dbReference>
<name>A0A4Q8CYD2_9GAMM</name>
<evidence type="ECO:0000313" key="3">
    <source>
        <dbReference type="EMBL" id="RZU97942.1"/>
    </source>
</evidence>
<reference evidence="3 4" key="1">
    <citation type="submission" date="2019-02" db="EMBL/GenBank/DDBJ databases">
        <title>Genomic Encyclopedia of Type Strains, Phase IV (KMG-IV): sequencing the most valuable type-strain genomes for metagenomic binning, comparative biology and taxonomic classification.</title>
        <authorList>
            <person name="Goeker M."/>
        </authorList>
    </citation>
    <scope>NUCLEOTIDE SEQUENCE [LARGE SCALE GENOMIC DNA]</scope>
    <source>
        <strain evidence="3 4">DSM 21056</strain>
    </source>
</reference>
<dbReference type="AlphaFoldDB" id="A0A4Q8CYD2"/>
<keyword evidence="2" id="KW-1133">Transmembrane helix</keyword>
<gene>
    <name evidence="3" type="ORF">EV698_0177</name>
</gene>
<dbReference type="InterPro" id="IPR045584">
    <property type="entry name" value="Pilin-like"/>
</dbReference>
<dbReference type="InterPro" id="IPR000983">
    <property type="entry name" value="Bac_GSPG_pilin"/>
</dbReference>
<keyword evidence="1" id="KW-0488">Methylation</keyword>
<dbReference type="OrthoDB" id="9795612at2"/>
<feature type="transmembrane region" description="Helical" evidence="2">
    <location>
        <begin position="12"/>
        <end position="31"/>
    </location>
</feature>
<dbReference type="NCBIfam" id="TIGR02532">
    <property type="entry name" value="IV_pilin_GFxxxE"/>
    <property type="match status" value="1"/>
</dbReference>
<dbReference type="Proteomes" id="UP000292298">
    <property type="component" value="Unassembled WGS sequence"/>
</dbReference>
<dbReference type="SUPFAM" id="SSF54523">
    <property type="entry name" value="Pili subunits"/>
    <property type="match status" value="1"/>
</dbReference>
<dbReference type="GO" id="GO:0015628">
    <property type="term" value="P:protein secretion by the type II secretion system"/>
    <property type="evidence" value="ECO:0007669"/>
    <property type="project" value="InterPro"/>
</dbReference>
<proteinExistence type="predicted"/>
<dbReference type="GO" id="GO:0015627">
    <property type="term" value="C:type II protein secretion system complex"/>
    <property type="evidence" value="ECO:0007669"/>
    <property type="project" value="InterPro"/>
</dbReference>
<evidence type="ECO:0000256" key="2">
    <source>
        <dbReference type="SAM" id="Phobius"/>
    </source>
</evidence>
<keyword evidence="2" id="KW-0472">Membrane</keyword>
<keyword evidence="2" id="KW-0812">Transmembrane</keyword>
<sequence length="157" mass="17051">MVRRNGFTLLEMLVVLAIIATLAMLAMPGYLQPTKRVEATQAGACLLELASRLERYRLIEADYEGFAIDTAGVACEGRLADRYRFEAGIPGETGWGAITTDPVAWQLRVIPLDADAGMGGYGDCRALVVRDDGRRAVMTGTGGGVVTDPDQVRRCWR</sequence>
<dbReference type="Pfam" id="PF07963">
    <property type="entry name" value="N_methyl"/>
    <property type="match status" value="1"/>
</dbReference>
<comment type="caution">
    <text evidence="3">The sequence shown here is derived from an EMBL/GenBank/DDBJ whole genome shotgun (WGS) entry which is preliminary data.</text>
</comment>
<evidence type="ECO:0000313" key="4">
    <source>
        <dbReference type="Proteomes" id="UP000292298"/>
    </source>
</evidence>
<dbReference type="Gene3D" id="3.30.700.10">
    <property type="entry name" value="Glycoprotein, Type 4 Pilin"/>
    <property type="match status" value="1"/>
</dbReference>
<evidence type="ECO:0000256" key="1">
    <source>
        <dbReference type="ARBA" id="ARBA00022481"/>
    </source>
</evidence>
<accession>A0A4Q8CYD2</accession>
<protein>
    <submittedName>
        <fullName evidence="3">Type IV pilus assembly protein PilE</fullName>
    </submittedName>
</protein>
<dbReference type="InterPro" id="IPR012902">
    <property type="entry name" value="N_methyl_site"/>
</dbReference>
<keyword evidence="4" id="KW-1185">Reference proteome</keyword>
<dbReference type="EMBL" id="SHLI01000001">
    <property type="protein sequence ID" value="RZU97942.1"/>
    <property type="molecule type" value="Genomic_DNA"/>
</dbReference>
<organism evidence="3 4">
    <name type="scientific">Spiribacter vilamensis</name>
    <dbReference type="NCBI Taxonomy" id="531306"/>
    <lineage>
        <taxon>Bacteria</taxon>
        <taxon>Pseudomonadati</taxon>
        <taxon>Pseudomonadota</taxon>
        <taxon>Gammaproteobacteria</taxon>
        <taxon>Chromatiales</taxon>
        <taxon>Ectothiorhodospiraceae</taxon>
        <taxon>Spiribacter</taxon>
    </lineage>
</organism>